<name>A0A183L5Z2_9TREM</name>
<proteinExistence type="predicted"/>
<keyword evidence="2" id="KW-1185">Reference proteome</keyword>
<gene>
    <name evidence="1" type="ORF">SCUD_LOCUS22761</name>
</gene>
<evidence type="ECO:0000313" key="3">
    <source>
        <dbReference type="WBParaSite" id="SCUD_0002276301-mRNA-1"/>
    </source>
</evidence>
<dbReference type="WBParaSite" id="SCUD_0002276301-mRNA-1">
    <property type="protein sequence ID" value="SCUD_0002276301-mRNA-1"/>
    <property type="gene ID" value="SCUD_0002276301"/>
</dbReference>
<evidence type="ECO:0000313" key="2">
    <source>
        <dbReference type="Proteomes" id="UP000279833"/>
    </source>
</evidence>
<evidence type="ECO:0000313" key="1">
    <source>
        <dbReference type="EMBL" id="VDP80099.1"/>
    </source>
</evidence>
<sequence>MFGLISVYASVPINSDGECIIPTDRLLYRESLPAYISETVTCNTFDFALMFTKLSTWLKKQLCYFYGIGGIIIIH</sequence>
<accession>A0A183L5Z2</accession>
<organism evidence="3">
    <name type="scientific">Schistosoma curassoni</name>
    <dbReference type="NCBI Taxonomy" id="6186"/>
    <lineage>
        <taxon>Eukaryota</taxon>
        <taxon>Metazoa</taxon>
        <taxon>Spiralia</taxon>
        <taxon>Lophotrochozoa</taxon>
        <taxon>Platyhelminthes</taxon>
        <taxon>Trematoda</taxon>
        <taxon>Digenea</taxon>
        <taxon>Strigeidida</taxon>
        <taxon>Schistosomatoidea</taxon>
        <taxon>Schistosomatidae</taxon>
        <taxon>Schistosoma</taxon>
    </lineage>
</organism>
<reference evidence="3" key="1">
    <citation type="submission" date="2016-06" db="UniProtKB">
        <authorList>
            <consortium name="WormBaseParasite"/>
        </authorList>
    </citation>
    <scope>IDENTIFICATION</scope>
</reference>
<reference evidence="1 2" key="2">
    <citation type="submission" date="2018-11" db="EMBL/GenBank/DDBJ databases">
        <authorList>
            <consortium name="Pathogen Informatics"/>
        </authorList>
    </citation>
    <scope>NUCLEOTIDE SEQUENCE [LARGE SCALE GENOMIC DNA]</scope>
    <source>
        <strain evidence="1">Dakar</strain>
        <strain evidence="2">Dakar, Senegal</strain>
    </source>
</reference>
<dbReference type="EMBL" id="UZAK01050602">
    <property type="protein sequence ID" value="VDP80099.1"/>
    <property type="molecule type" value="Genomic_DNA"/>
</dbReference>
<dbReference type="Proteomes" id="UP000279833">
    <property type="component" value="Unassembled WGS sequence"/>
</dbReference>
<dbReference type="AlphaFoldDB" id="A0A183L5Z2"/>
<protein>
    <submittedName>
        <fullName evidence="3">Secreted protein</fullName>
    </submittedName>
</protein>